<evidence type="ECO:0000313" key="3">
    <source>
        <dbReference type="EMBL" id="EIJ41487.1"/>
    </source>
</evidence>
<sequence length="361" mass="40387">MMKFPAQKILLIATRQIGDVLLITPLLRSLRRAYPDAQIDVLVFKGKEGILKGNPDYQHLLTIAERPHWREHLALLARLFRRYDLAVSTLAGDRPVFYSWLAAPQRVSIVPPLDKKSAWKRWILQGWTELDDENTHTVTQNLRLADVLAIPRYSAVVAPSLPTDIAQLSTCLPFAWQKTPYAVLHLLPMWRYKRWTLAGWANIAHYLHQRGLKIILTGGGGETELKYLSEAMQKMPDSVVNLAGQLQFSEVATLLNHAKIYIGPDTAVTHLAAAVGVPTVALYGPTNPVKWSPYPSDYQADSPPFLKQGSQRCGNVFLIQGAGDCVPCHQEGCDRHRDSDSRCLQTLEPATVIQAIVTFLT</sequence>
<protein>
    <submittedName>
        <fullName evidence="3">ADP-heptose:LPS heptosyltransferase</fullName>
    </submittedName>
</protein>
<dbReference type="PANTHER" id="PTHR30160">
    <property type="entry name" value="TETRAACYLDISACCHARIDE 4'-KINASE-RELATED"/>
    <property type="match status" value="1"/>
</dbReference>
<evidence type="ECO:0000313" key="4">
    <source>
        <dbReference type="Proteomes" id="UP000005744"/>
    </source>
</evidence>
<dbReference type="OrthoDB" id="9781892at2"/>
<dbReference type="Pfam" id="PF01075">
    <property type="entry name" value="Glyco_transf_9"/>
    <property type="match status" value="1"/>
</dbReference>
<reference evidence="3 4" key="1">
    <citation type="submission" date="2011-11" db="EMBL/GenBank/DDBJ databases">
        <title>Improved High-Quality Draft sequence of Beggiatoa alba B18lD.</title>
        <authorList>
            <consortium name="US DOE Joint Genome Institute"/>
            <person name="Lucas S."/>
            <person name="Han J."/>
            <person name="Lapidus A."/>
            <person name="Cheng J.-F."/>
            <person name="Goodwin L."/>
            <person name="Pitluck S."/>
            <person name="Peters L."/>
            <person name="Mikhailova N."/>
            <person name="Held B."/>
            <person name="Detter J.C."/>
            <person name="Han C."/>
            <person name="Tapia R."/>
            <person name="Land M."/>
            <person name="Hauser L."/>
            <person name="Kyrpides N."/>
            <person name="Ivanova N."/>
            <person name="Pagani I."/>
            <person name="Samuel K."/>
            <person name="Teske A."/>
            <person name="Mueller J."/>
            <person name="Woyke T."/>
        </authorList>
    </citation>
    <scope>NUCLEOTIDE SEQUENCE [LARGE SCALE GENOMIC DNA]</scope>
    <source>
        <strain evidence="3 4">B18LD</strain>
    </source>
</reference>
<keyword evidence="4" id="KW-1185">Reference proteome</keyword>
<evidence type="ECO:0000256" key="2">
    <source>
        <dbReference type="ARBA" id="ARBA00022679"/>
    </source>
</evidence>
<gene>
    <name evidence="3" type="ORF">BegalDRAFT_0569</name>
</gene>
<dbReference type="EMBL" id="JH600070">
    <property type="protein sequence ID" value="EIJ41487.1"/>
    <property type="molecule type" value="Genomic_DNA"/>
</dbReference>
<keyword evidence="2 3" id="KW-0808">Transferase</keyword>
<accession>I3CCZ4</accession>
<dbReference type="HOGENOM" id="CLU_038371_3_3_6"/>
<dbReference type="AlphaFoldDB" id="I3CCZ4"/>
<dbReference type="Gene3D" id="3.40.50.2000">
    <property type="entry name" value="Glycogen Phosphorylase B"/>
    <property type="match status" value="2"/>
</dbReference>
<dbReference type="InterPro" id="IPR051199">
    <property type="entry name" value="LPS_LOS_Heptosyltrfase"/>
</dbReference>
<dbReference type="CDD" id="cd03789">
    <property type="entry name" value="GT9_LPS_heptosyltransferase"/>
    <property type="match status" value="1"/>
</dbReference>
<dbReference type="GO" id="GO:0008713">
    <property type="term" value="F:ADP-heptose-lipopolysaccharide heptosyltransferase activity"/>
    <property type="evidence" value="ECO:0007669"/>
    <property type="project" value="TreeGrafter"/>
</dbReference>
<organism evidence="3 4">
    <name type="scientific">Beggiatoa alba B18LD</name>
    <dbReference type="NCBI Taxonomy" id="395493"/>
    <lineage>
        <taxon>Bacteria</taxon>
        <taxon>Pseudomonadati</taxon>
        <taxon>Pseudomonadota</taxon>
        <taxon>Gammaproteobacteria</taxon>
        <taxon>Thiotrichales</taxon>
        <taxon>Thiotrichaceae</taxon>
        <taxon>Beggiatoa</taxon>
    </lineage>
</organism>
<dbReference type="eggNOG" id="COG0859">
    <property type="taxonomic scope" value="Bacteria"/>
</dbReference>
<proteinExistence type="predicted"/>
<dbReference type="SUPFAM" id="SSF53756">
    <property type="entry name" value="UDP-Glycosyltransferase/glycogen phosphorylase"/>
    <property type="match status" value="1"/>
</dbReference>
<keyword evidence="1" id="KW-0328">Glycosyltransferase</keyword>
<evidence type="ECO:0000256" key="1">
    <source>
        <dbReference type="ARBA" id="ARBA00022676"/>
    </source>
</evidence>
<name>I3CCZ4_9GAMM</name>
<dbReference type="PANTHER" id="PTHR30160:SF1">
    <property type="entry name" value="LIPOPOLYSACCHARIDE 1,2-N-ACETYLGLUCOSAMINETRANSFERASE-RELATED"/>
    <property type="match status" value="1"/>
</dbReference>
<dbReference type="Proteomes" id="UP000005744">
    <property type="component" value="Unassembled WGS sequence"/>
</dbReference>
<dbReference type="GO" id="GO:0005829">
    <property type="term" value="C:cytosol"/>
    <property type="evidence" value="ECO:0007669"/>
    <property type="project" value="TreeGrafter"/>
</dbReference>
<dbReference type="STRING" id="395493.BegalDRAFT_0569"/>
<dbReference type="InterPro" id="IPR002201">
    <property type="entry name" value="Glyco_trans_9"/>
</dbReference>
<dbReference type="RefSeq" id="WP_002683482.1">
    <property type="nucleotide sequence ID" value="NZ_JH600070.1"/>
</dbReference>
<dbReference type="GO" id="GO:0009244">
    <property type="term" value="P:lipopolysaccharide core region biosynthetic process"/>
    <property type="evidence" value="ECO:0007669"/>
    <property type="project" value="TreeGrafter"/>
</dbReference>